<evidence type="ECO:0000256" key="1">
    <source>
        <dbReference type="ARBA" id="ARBA00005336"/>
    </source>
</evidence>
<feature type="chain" id="PRO_5046588343" evidence="4">
    <location>
        <begin position="21"/>
        <end position="390"/>
    </location>
</feature>
<comment type="caution">
    <text evidence="6">The sequence shown here is derived from an EMBL/GenBank/DDBJ whole genome shotgun (WGS) entry which is preliminary data.</text>
</comment>
<evidence type="ECO:0000256" key="4">
    <source>
        <dbReference type="SAM" id="SignalP"/>
    </source>
</evidence>
<dbReference type="PANTHER" id="PTHR30480:SF16">
    <property type="entry name" value="GLYCOSIDE HYDROLASE FAMILY 3 DOMAIN PROTEIN"/>
    <property type="match status" value="1"/>
</dbReference>
<dbReference type="RefSeq" id="WP_305998683.1">
    <property type="nucleotide sequence ID" value="NZ_JASNFN010000003.1"/>
</dbReference>
<dbReference type="Proteomes" id="UP001233673">
    <property type="component" value="Unassembled WGS sequence"/>
</dbReference>
<keyword evidence="7" id="KW-1185">Reference proteome</keyword>
<proteinExistence type="inferred from homology"/>
<dbReference type="PROSITE" id="PS00775">
    <property type="entry name" value="GLYCOSYL_HYDROL_F3"/>
    <property type="match status" value="1"/>
</dbReference>
<feature type="signal peptide" evidence="4">
    <location>
        <begin position="1"/>
        <end position="20"/>
    </location>
</feature>
<organism evidence="6 7">
    <name type="scientific">Blastococcus carthaginiensis</name>
    <dbReference type="NCBI Taxonomy" id="3050034"/>
    <lineage>
        <taxon>Bacteria</taxon>
        <taxon>Bacillati</taxon>
        <taxon>Actinomycetota</taxon>
        <taxon>Actinomycetes</taxon>
        <taxon>Geodermatophilales</taxon>
        <taxon>Geodermatophilaceae</taxon>
        <taxon>Blastococcus</taxon>
    </lineage>
</organism>
<name>A0ABT9I9R7_9ACTN</name>
<accession>A0ABT9I9R7</accession>
<evidence type="ECO:0000256" key="3">
    <source>
        <dbReference type="ARBA" id="ARBA00023295"/>
    </source>
</evidence>
<sequence>MHLRGILPALTSVALCTVLAGCSTPIAVRPASATAEAAPDRTVPDDPAAAVDAALAGLDRRAEVAQLFVASVALDDLGDAEALVAQGVGGVFLAGRSTAPATGLAATTARWQEHAPGPGLWIAADQEGGAVQTLKGEGFERLPTAAEQGALPAERLAGLADGLGQDLSSAGVNLNLAPVADVVPAGTEEGNEPIGAFGRQYAGTGPEVAEDAATVADGLAAHGVVPTFKQFPGLGLVQGNTDTSAGVVDPVTDAGGEQVTAFAEALARTSADGFVMTSSATYPRIDPENQAAFSRTVVTDLLRDRLGFDGVVISDDLANAAAVRDLPVGQRATRFLAAGGTLVLSCDGDLVPEMVEAVLARAEADPGFADVVDAAVRTALTAKAEAGLLG</sequence>
<protein>
    <submittedName>
        <fullName evidence="6">Glycoside hydrolase family 3 N-terminal domain-containing protein</fullName>
    </submittedName>
</protein>
<evidence type="ECO:0000313" key="6">
    <source>
        <dbReference type="EMBL" id="MDP5181977.1"/>
    </source>
</evidence>
<feature type="domain" description="Glycoside hydrolase family 3 N-terminal" evidence="5">
    <location>
        <begin position="63"/>
        <end position="358"/>
    </location>
</feature>
<keyword evidence="2 6" id="KW-0378">Hydrolase</keyword>
<dbReference type="GO" id="GO:0016787">
    <property type="term" value="F:hydrolase activity"/>
    <property type="evidence" value="ECO:0007669"/>
    <property type="project" value="UniProtKB-KW"/>
</dbReference>
<dbReference type="SUPFAM" id="SSF51445">
    <property type="entry name" value="(Trans)glycosidases"/>
    <property type="match status" value="1"/>
</dbReference>
<keyword evidence="4" id="KW-0732">Signal</keyword>
<evidence type="ECO:0000259" key="5">
    <source>
        <dbReference type="Pfam" id="PF00933"/>
    </source>
</evidence>
<reference evidence="7" key="1">
    <citation type="submission" date="2023-05" db="EMBL/GenBank/DDBJ databases">
        <title>Draft genome of Pseudofrankia sp. BMG5.37.</title>
        <authorList>
            <person name="Gtari M."/>
            <person name="Ghodhbane F."/>
            <person name="Sbissi I."/>
        </authorList>
    </citation>
    <scope>NUCLEOTIDE SEQUENCE [LARGE SCALE GENOMIC DNA]</scope>
    <source>
        <strain evidence="7">BMG 814</strain>
    </source>
</reference>
<dbReference type="InterPro" id="IPR001764">
    <property type="entry name" value="Glyco_hydro_3_N"/>
</dbReference>
<dbReference type="PANTHER" id="PTHR30480">
    <property type="entry name" value="BETA-HEXOSAMINIDASE-RELATED"/>
    <property type="match status" value="1"/>
</dbReference>
<keyword evidence="3" id="KW-0326">Glycosidase</keyword>
<dbReference type="InterPro" id="IPR019800">
    <property type="entry name" value="Glyco_hydro_3_AS"/>
</dbReference>
<comment type="similarity">
    <text evidence="1">Belongs to the glycosyl hydrolase 3 family.</text>
</comment>
<evidence type="ECO:0000256" key="2">
    <source>
        <dbReference type="ARBA" id="ARBA00022801"/>
    </source>
</evidence>
<dbReference type="Gene3D" id="3.20.20.300">
    <property type="entry name" value="Glycoside hydrolase, family 3, N-terminal domain"/>
    <property type="match status" value="1"/>
</dbReference>
<dbReference type="Pfam" id="PF00933">
    <property type="entry name" value="Glyco_hydro_3"/>
    <property type="match status" value="1"/>
</dbReference>
<evidence type="ECO:0000313" key="7">
    <source>
        <dbReference type="Proteomes" id="UP001233673"/>
    </source>
</evidence>
<dbReference type="InterPro" id="IPR036962">
    <property type="entry name" value="Glyco_hydro_3_N_sf"/>
</dbReference>
<gene>
    <name evidence="6" type="ORF">QOZ88_04950</name>
</gene>
<dbReference type="EMBL" id="JASNFN010000003">
    <property type="protein sequence ID" value="MDP5181977.1"/>
    <property type="molecule type" value="Genomic_DNA"/>
</dbReference>
<dbReference type="PROSITE" id="PS51257">
    <property type="entry name" value="PROKAR_LIPOPROTEIN"/>
    <property type="match status" value="1"/>
</dbReference>
<dbReference type="InterPro" id="IPR017853">
    <property type="entry name" value="GH"/>
</dbReference>
<dbReference type="InterPro" id="IPR050226">
    <property type="entry name" value="NagZ_Beta-hexosaminidase"/>
</dbReference>